<evidence type="ECO:0000259" key="3">
    <source>
        <dbReference type="PROSITE" id="PS50158"/>
    </source>
</evidence>
<dbReference type="EMBL" id="JACXVP010000001">
    <property type="protein sequence ID" value="KAG5630135.1"/>
    <property type="molecule type" value="Genomic_DNA"/>
</dbReference>
<feature type="region of interest" description="Disordered" evidence="2">
    <location>
        <begin position="1"/>
        <end position="50"/>
    </location>
</feature>
<dbReference type="GO" id="GO:0003676">
    <property type="term" value="F:nucleic acid binding"/>
    <property type="evidence" value="ECO:0007669"/>
    <property type="project" value="InterPro"/>
</dbReference>
<keyword evidence="1" id="KW-0862">Zinc</keyword>
<keyword evidence="1" id="KW-0479">Metal-binding</keyword>
<evidence type="ECO:0000313" key="5">
    <source>
        <dbReference type="Proteomes" id="UP000824120"/>
    </source>
</evidence>
<gene>
    <name evidence="4" type="ORF">H5410_001852</name>
</gene>
<dbReference type="OrthoDB" id="422005at2759"/>
<sequence>MTAKKTCNDSGKQKDSNVEMSFFQQMPTGPTPSSASAPTPKNRGFDSLADGEDVEFDVESGNDGRTMAFNVIGLDGTPIKGGPRYGGVGGGSRQYGGDGGYGGRGGRYSGGGNGRGGSECYKCGDDDHFSRKCSECGGYGNGGGGEYGGTTVEAKVVVTCLGKKGW</sequence>
<dbReference type="PROSITE" id="PS50158">
    <property type="entry name" value="ZF_CCHC"/>
    <property type="match status" value="1"/>
</dbReference>
<feature type="compositionally biased region" description="Low complexity" evidence="2">
    <location>
        <begin position="27"/>
        <end position="40"/>
    </location>
</feature>
<protein>
    <recommendedName>
        <fullName evidence="3">CCHC-type domain-containing protein</fullName>
    </recommendedName>
</protein>
<keyword evidence="5" id="KW-1185">Reference proteome</keyword>
<dbReference type="Gene3D" id="2.40.50.140">
    <property type="entry name" value="Nucleic acid-binding proteins"/>
    <property type="match status" value="1"/>
</dbReference>
<dbReference type="AlphaFoldDB" id="A0A9J6B1A1"/>
<dbReference type="InterPro" id="IPR012340">
    <property type="entry name" value="NA-bd_OB-fold"/>
</dbReference>
<keyword evidence="1" id="KW-0863">Zinc-finger</keyword>
<reference evidence="4 5" key="1">
    <citation type="submission" date="2020-09" db="EMBL/GenBank/DDBJ databases">
        <title>De no assembly of potato wild relative species, Solanum commersonii.</title>
        <authorList>
            <person name="Cho K."/>
        </authorList>
    </citation>
    <scope>NUCLEOTIDE SEQUENCE [LARGE SCALE GENOMIC DNA]</scope>
    <source>
        <strain evidence="4">LZ3.2</strain>
        <tissue evidence="4">Leaf</tissue>
    </source>
</reference>
<evidence type="ECO:0000313" key="4">
    <source>
        <dbReference type="EMBL" id="KAG5630135.1"/>
    </source>
</evidence>
<accession>A0A9J6B1A1</accession>
<organism evidence="4 5">
    <name type="scientific">Solanum commersonii</name>
    <name type="common">Commerson's wild potato</name>
    <name type="synonym">Commerson's nightshade</name>
    <dbReference type="NCBI Taxonomy" id="4109"/>
    <lineage>
        <taxon>Eukaryota</taxon>
        <taxon>Viridiplantae</taxon>
        <taxon>Streptophyta</taxon>
        <taxon>Embryophyta</taxon>
        <taxon>Tracheophyta</taxon>
        <taxon>Spermatophyta</taxon>
        <taxon>Magnoliopsida</taxon>
        <taxon>eudicotyledons</taxon>
        <taxon>Gunneridae</taxon>
        <taxon>Pentapetalae</taxon>
        <taxon>asterids</taxon>
        <taxon>lamiids</taxon>
        <taxon>Solanales</taxon>
        <taxon>Solanaceae</taxon>
        <taxon>Solanoideae</taxon>
        <taxon>Solaneae</taxon>
        <taxon>Solanum</taxon>
    </lineage>
</organism>
<feature type="domain" description="CCHC-type" evidence="3">
    <location>
        <begin position="120"/>
        <end position="135"/>
    </location>
</feature>
<evidence type="ECO:0000256" key="2">
    <source>
        <dbReference type="SAM" id="MobiDB-lite"/>
    </source>
</evidence>
<dbReference type="PANTHER" id="PTHR46565">
    <property type="entry name" value="COLD SHOCK DOMAIN PROTEIN 2"/>
    <property type="match status" value="1"/>
</dbReference>
<name>A0A9J6B1A1_SOLCO</name>
<dbReference type="GO" id="GO:0008270">
    <property type="term" value="F:zinc ion binding"/>
    <property type="evidence" value="ECO:0007669"/>
    <property type="project" value="UniProtKB-KW"/>
</dbReference>
<comment type="caution">
    <text evidence="4">The sequence shown here is derived from an EMBL/GenBank/DDBJ whole genome shotgun (WGS) entry which is preliminary data.</text>
</comment>
<dbReference type="InterPro" id="IPR001878">
    <property type="entry name" value="Znf_CCHC"/>
</dbReference>
<evidence type="ECO:0000256" key="1">
    <source>
        <dbReference type="PROSITE-ProRule" id="PRU00047"/>
    </source>
</evidence>
<dbReference type="PANTHER" id="PTHR46565:SF20">
    <property type="entry name" value="COLD SHOCK DOMAIN-CONTAINING PROTEIN 4"/>
    <property type="match status" value="1"/>
</dbReference>
<dbReference type="Proteomes" id="UP000824120">
    <property type="component" value="Chromosome 1"/>
</dbReference>
<proteinExistence type="predicted"/>